<evidence type="ECO:0000313" key="2">
    <source>
        <dbReference type="Proteomes" id="UP000299102"/>
    </source>
</evidence>
<keyword evidence="2" id="KW-1185">Reference proteome</keyword>
<name>A0A4C2A7F5_EUMVA</name>
<organism evidence="1 2">
    <name type="scientific">Eumeta variegata</name>
    <name type="common">Bagworm moth</name>
    <name type="synonym">Eumeta japonica</name>
    <dbReference type="NCBI Taxonomy" id="151549"/>
    <lineage>
        <taxon>Eukaryota</taxon>
        <taxon>Metazoa</taxon>
        <taxon>Ecdysozoa</taxon>
        <taxon>Arthropoda</taxon>
        <taxon>Hexapoda</taxon>
        <taxon>Insecta</taxon>
        <taxon>Pterygota</taxon>
        <taxon>Neoptera</taxon>
        <taxon>Endopterygota</taxon>
        <taxon>Lepidoptera</taxon>
        <taxon>Glossata</taxon>
        <taxon>Ditrysia</taxon>
        <taxon>Tineoidea</taxon>
        <taxon>Psychidae</taxon>
        <taxon>Oiketicinae</taxon>
        <taxon>Eumeta</taxon>
    </lineage>
</organism>
<dbReference type="Proteomes" id="UP000299102">
    <property type="component" value="Unassembled WGS sequence"/>
</dbReference>
<protein>
    <submittedName>
        <fullName evidence="1">Uncharacterized protein</fullName>
    </submittedName>
</protein>
<accession>A0A4C2A7F5</accession>
<dbReference type="EMBL" id="BGZK01002549">
    <property type="protein sequence ID" value="GBP94817.1"/>
    <property type="molecule type" value="Genomic_DNA"/>
</dbReference>
<sequence length="246" mass="26614">MDVSYFPVVRVALKLMEPPADTPAGVGGLLRVAPTRMSPVPAFDSASGPNPVSSSVQRIHNSSAALSMTTNRDPNFASVLDSIPQEPISLHGKHTDKQVPALNFSNGPLLQHENFMNNRCLAPTQNAIDIRQHKIVSDPYLTFESEHFIRPAGAGAPTFINLSTSIPLLTGALVSPRRAPLYPHGAGRGAAAPSRAWIKIITSDNWRPARAAARRSSAMTRCITLISCIDIFQELIAFVLQYKILS</sequence>
<proteinExistence type="predicted"/>
<dbReference type="AlphaFoldDB" id="A0A4C2A7F5"/>
<gene>
    <name evidence="1" type="ORF">EVAR_69028_1</name>
</gene>
<evidence type="ECO:0000313" key="1">
    <source>
        <dbReference type="EMBL" id="GBP94817.1"/>
    </source>
</evidence>
<comment type="caution">
    <text evidence="1">The sequence shown here is derived from an EMBL/GenBank/DDBJ whole genome shotgun (WGS) entry which is preliminary data.</text>
</comment>
<reference evidence="1 2" key="1">
    <citation type="journal article" date="2019" name="Commun. Biol.">
        <title>The bagworm genome reveals a unique fibroin gene that provides high tensile strength.</title>
        <authorList>
            <person name="Kono N."/>
            <person name="Nakamura H."/>
            <person name="Ohtoshi R."/>
            <person name="Tomita M."/>
            <person name="Numata K."/>
            <person name="Arakawa K."/>
        </authorList>
    </citation>
    <scope>NUCLEOTIDE SEQUENCE [LARGE SCALE GENOMIC DNA]</scope>
</reference>